<evidence type="ECO:0000313" key="4">
    <source>
        <dbReference type="Proteomes" id="UP000294508"/>
    </source>
</evidence>
<gene>
    <name evidence="3" type="ORF">EV652_11694</name>
</gene>
<evidence type="ECO:0000256" key="1">
    <source>
        <dbReference type="ARBA" id="ARBA00022801"/>
    </source>
</evidence>
<dbReference type="GO" id="GO:0016787">
    <property type="term" value="F:hydrolase activity"/>
    <property type="evidence" value="ECO:0007669"/>
    <property type="project" value="UniProtKB-KW"/>
</dbReference>
<sequence>MTRSRLLLVHGWGADRQSWNEITKLVSPWADVVAPDLAGHGTRSGERDLTVDALVGDLAAQLTEPVVAVGHSMGGQLVAWLAVRYPSLVQRIVVIDPAYGADDAEMDRCPAVLEDLRTRGSEAGVEFVDRAFADAYGSRLHLDARAQMAVTPGPVLADLYQSMYLASGSIGARPTARAFLPTVGKLCLSLYSNEYAAAFARSIPWVPGSTIEVWPGTTHYLHQQHLERFADLLRIRLS</sequence>
<proteinExistence type="predicted"/>
<keyword evidence="4" id="KW-1185">Reference proteome</keyword>
<feature type="domain" description="AB hydrolase-1" evidence="2">
    <location>
        <begin position="6"/>
        <end position="231"/>
    </location>
</feature>
<comment type="caution">
    <text evidence="3">The sequence shown here is derived from an EMBL/GenBank/DDBJ whole genome shotgun (WGS) entry which is preliminary data.</text>
</comment>
<dbReference type="PANTHER" id="PTHR43798:SF31">
    <property type="entry name" value="AB HYDROLASE SUPERFAMILY PROTEIN YCLE"/>
    <property type="match status" value="1"/>
</dbReference>
<dbReference type="Proteomes" id="UP000294508">
    <property type="component" value="Unassembled WGS sequence"/>
</dbReference>
<dbReference type="InterPro" id="IPR029058">
    <property type="entry name" value="AB_hydrolase_fold"/>
</dbReference>
<dbReference type="Gene3D" id="3.40.50.1820">
    <property type="entry name" value="alpha/beta hydrolase"/>
    <property type="match status" value="1"/>
</dbReference>
<organism evidence="3 4">
    <name type="scientific">Kribbella steppae</name>
    <dbReference type="NCBI Taxonomy" id="2512223"/>
    <lineage>
        <taxon>Bacteria</taxon>
        <taxon>Bacillati</taxon>
        <taxon>Actinomycetota</taxon>
        <taxon>Actinomycetes</taxon>
        <taxon>Propionibacteriales</taxon>
        <taxon>Kribbellaceae</taxon>
        <taxon>Kribbella</taxon>
    </lineage>
</organism>
<dbReference type="RefSeq" id="WP_132214005.1">
    <property type="nucleotide sequence ID" value="NZ_SLWN01000016.1"/>
</dbReference>
<reference evidence="3 4" key="1">
    <citation type="journal article" date="2015" name="Stand. Genomic Sci.">
        <title>Genomic Encyclopedia of Bacterial and Archaeal Type Strains, Phase III: the genomes of soil and plant-associated and newly described type strains.</title>
        <authorList>
            <person name="Whitman W.B."/>
            <person name="Woyke T."/>
            <person name="Klenk H.P."/>
            <person name="Zhou Y."/>
            <person name="Lilburn T.G."/>
            <person name="Beck B.J."/>
            <person name="De Vos P."/>
            <person name="Vandamme P."/>
            <person name="Eisen J.A."/>
            <person name="Garrity G."/>
            <person name="Hugenholtz P."/>
            <person name="Kyrpides N.C."/>
        </authorList>
    </citation>
    <scope>NUCLEOTIDE SEQUENCE [LARGE SCALE GENOMIC DNA]</scope>
    <source>
        <strain evidence="3 4">VKM Ac-2572</strain>
    </source>
</reference>
<accession>A0A4R2H149</accession>
<evidence type="ECO:0000259" key="2">
    <source>
        <dbReference type="Pfam" id="PF12697"/>
    </source>
</evidence>
<dbReference type="PANTHER" id="PTHR43798">
    <property type="entry name" value="MONOACYLGLYCEROL LIPASE"/>
    <property type="match status" value="1"/>
</dbReference>
<protein>
    <submittedName>
        <fullName evidence="3">Pimeloyl-ACP methyl ester carboxylesterase</fullName>
    </submittedName>
</protein>
<dbReference type="SUPFAM" id="SSF53474">
    <property type="entry name" value="alpha/beta-Hydrolases"/>
    <property type="match status" value="1"/>
</dbReference>
<dbReference type="AlphaFoldDB" id="A0A4R2H149"/>
<dbReference type="Pfam" id="PF12697">
    <property type="entry name" value="Abhydrolase_6"/>
    <property type="match status" value="1"/>
</dbReference>
<dbReference type="InterPro" id="IPR000073">
    <property type="entry name" value="AB_hydrolase_1"/>
</dbReference>
<dbReference type="EMBL" id="SLWN01000016">
    <property type="protein sequence ID" value="TCO18066.1"/>
    <property type="molecule type" value="Genomic_DNA"/>
</dbReference>
<dbReference type="OrthoDB" id="9785847at2"/>
<name>A0A4R2H149_9ACTN</name>
<keyword evidence="1" id="KW-0378">Hydrolase</keyword>
<evidence type="ECO:0000313" key="3">
    <source>
        <dbReference type="EMBL" id="TCO18066.1"/>
    </source>
</evidence>
<dbReference type="InterPro" id="IPR050266">
    <property type="entry name" value="AB_hydrolase_sf"/>
</dbReference>
<dbReference type="GO" id="GO:0016020">
    <property type="term" value="C:membrane"/>
    <property type="evidence" value="ECO:0007669"/>
    <property type="project" value="TreeGrafter"/>
</dbReference>